<gene>
    <name evidence="2" type="ORF">SAMN05421733_101409</name>
</gene>
<feature type="binding site" evidence="1">
    <location>
        <position position="177"/>
    </location>
    <ligand>
        <name>Zn(2+)</name>
        <dbReference type="ChEBI" id="CHEBI:29105"/>
    </ligand>
</feature>
<dbReference type="RefSeq" id="WP_092746657.1">
    <property type="nucleotide sequence ID" value="NZ_FMYL01000001.1"/>
</dbReference>
<name>A0A1G6GM74_9GAMM</name>
<protein>
    <submittedName>
        <fullName evidence="2">DNA-3-methyladenine glycosylase I</fullName>
    </submittedName>
</protein>
<dbReference type="AlphaFoldDB" id="A0A1G6GM74"/>
<keyword evidence="1" id="KW-0862">Zinc</keyword>
<keyword evidence="3" id="KW-1185">Reference proteome</keyword>
<dbReference type="STRING" id="1219383.SAMN05421733_101409"/>
<reference evidence="3" key="1">
    <citation type="submission" date="2016-09" db="EMBL/GenBank/DDBJ databases">
        <authorList>
            <person name="Varghese N."/>
            <person name="Submissions S."/>
        </authorList>
    </citation>
    <scope>NUCLEOTIDE SEQUENCE [LARGE SCALE GENOMIC DNA]</scope>
    <source>
        <strain evidence="3">ANC 4422</strain>
    </source>
</reference>
<dbReference type="Pfam" id="PF03352">
    <property type="entry name" value="Adenine_glyco"/>
    <property type="match status" value="1"/>
</dbReference>
<dbReference type="GO" id="GO:0006284">
    <property type="term" value="P:base-excision repair"/>
    <property type="evidence" value="ECO:0007669"/>
    <property type="project" value="InterPro"/>
</dbReference>
<dbReference type="Gene3D" id="1.10.340.30">
    <property type="entry name" value="Hypothetical protein, domain 2"/>
    <property type="match status" value="1"/>
</dbReference>
<evidence type="ECO:0000256" key="1">
    <source>
        <dbReference type="PIRSR" id="PIRSR605019-1"/>
    </source>
</evidence>
<dbReference type="InterPro" id="IPR052891">
    <property type="entry name" value="DNA-3mA_glycosylase"/>
</dbReference>
<dbReference type="SUPFAM" id="SSF48150">
    <property type="entry name" value="DNA-glycosylase"/>
    <property type="match status" value="1"/>
</dbReference>
<evidence type="ECO:0000313" key="3">
    <source>
        <dbReference type="Proteomes" id="UP000242501"/>
    </source>
</evidence>
<dbReference type="GO" id="GO:0046872">
    <property type="term" value="F:metal ion binding"/>
    <property type="evidence" value="ECO:0007669"/>
    <property type="project" value="UniProtKB-KW"/>
</dbReference>
<keyword evidence="1" id="KW-0479">Metal-binding</keyword>
<dbReference type="GO" id="GO:0008725">
    <property type="term" value="F:DNA-3-methyladenine glycosylase activity"/>
    <property type="evidence" value="ECO:0007669"/>
    <property type="project" value="InterPro"/>
</dbReference>
<dbReference type="OrthoDB" id="9807664at2"/>
<proteinExistence type="predicted"/>
<sequence>MTDKTRCAWCTADPFYMHYHDVEWGKPIHDEHALFEQLCLEGQQAGLSWFTVLKKRACYRAHFFQYPIAHIATLSDQEILQKCTDVGLIRHLGKLKAIRDNAIAWQQLKRTEANVSAWLWSFVDHQTQYINQPISVSEHSHKMSKALKKQGFKFVGPTICYAFMQATGMVSSHDQHCWLAQQSLDK</sequence>
<feature type="binding site" evidence="1">
    <location>
        <position position="7"/>
    </location>
    <ligand>
        <name>Zn(2+)</name>
        <dbReference type="ChEBI" id="CHEBI:29105"/>
    </ligand>
</feature>
<dbReference type="Proteomes" id="UP000242501">
    <property type="component" value="Unassembled WGS sequence"/>
</dbReference>
<dbReference type="PANTHER" id="PTHR30037">
    <property type="entry name" value="DNA-3-METHYLADENINE GLYCOSYLASE 1"/>
    <property type="match status" value="1"/>
</dbReference>
<dbReference type="PANTHER" id="PTHR30037:SF4">
    <property type="entry name" value="DNA-3-METHYLADENINE GLYCOSYLASE I"/>
    <property type="match status" value="1"/>
</dbReference>
<accession>A0A1G6GM74</accession>
<dbReference type="EMBL" id="FMYL01000001">
    <property type="protein sequence ID" value="SDB83044.1"/>
    <property type="molecule type" value="Genomic_DNA"/>
</dbReference>
<feature type="binding site" evidence="1">
    <location>
        <position position="173"/>
    </location>
    <ligand>
        <name>Zn(2+)</name>
        <dbReference type="ChEBI" id="CHEBI:29105"/>
    </ligand>
</feature>
<dbReference type="InterPro" id="IPR011257">
    <property type="entry name" value="DNA_glycosylase"/>
</dbReference>
<dbReference type="InterPro" id="IPR005019">
    <property type="entry name" value="Adenine_glyco"/>
</dbReference>
<feature type="binding site" evidence="1">
    <location>
        <position position="20"/>
    </location>
    <ligand>
        <name>Zn(2+)</name>
        <dbReference type="ChEBI" id="CHEBI:29105"/>
    </ligand>
</feature>
<evidence type="ECO:0000313" key="2">
    <source>
        <dbReference type="EMBL" id="SDB83044.1"/>
    </source>
</evidence>
<organism evidence="2 3">
    <name type="scientific">Acinetobacter boissieri</name>
    <dbReference type="NCBI Taxonomy" id="1219383"/>
    <lineage>
        <taxon>Bacteria</taxon>
        <taxon>Pseudomonadati</taxon>
        <taxon>Pseudomonadota</taxon>
        <taxon>Gammaproteobacteria</taxon>
        <taxon>Moraxellales</taxon>
        <taxon>Moraxellaceae</taxon>
        <taxon>Acinetobacter</taxon>
    </lineage>
</organism>